<keyword evidence="10" id="KW-0965">Cell junction</keyword>
<evidence type="ECO:0000259" key="19">
    <source>
        <dbReference type="PROSITE" id="PS50835"/>
    </source>
</evidence>
<evidence type="ECO:0000256" key="5">
    <source>
        <dbReference type="ARBA" id="ARBA00022553"/>
    </source>
</evidence>
<dbReference type="InParanoid" id="A0A3Q0G1W6"/>
<dbReference type="SMART" id="SM00409">
    <property type="entry name" value="IG"/>
    <property type="match status" value="5"/>
</dbReference>
<feature type="transmembrane region" description="Helical" evidence="17">
    <location>
        <begin position="591"/>
        <end position="614"/>
    </location>
</feature>
<keyword evidence="11 17" id="KW-1133">Transmembrane helix</keyword>
<keyword evidence="8" id="KW-0677">Repeat</keyword>
<dbReference type="PANTHER" id="PTHR11481">
    <property type="entry name" value="IMMUNOGLOBULIN FC RECEPTOR"/>
    <property type="match status" value="1"/>
</dbReference>
<protein>
    <recommendedName>
        <fullName evidence="16">Platelet endothelial cell adhesion molecule</fullName>
    </recommendedName>
</protein>
<accession>A0A3Q0G1W6</accession>
<feature type="domain" description="Ig-like" evidence="19">
    <location>
        <begin position="491"/>
        <end position="580"/>
    </location>
</feature>
<feature type="domain" description="Ig-like" evidence="19">
    <location>
        <begin position="24"/>
        <end position="109"/>
    </location>
</feature>
<evidence type="ECO:0000256" key="13">
    <source>
        <dbReference type="ARBA" id="ARBA00023157"/>
    </source>
</evidence>
<evidence type="ECO:0000256" key="11">
    <source>
        <dbReference type="ARBA" id="ARBA00022989"/>
    </source>
</evidence>
<evidence type="ECO:0000313" key="21">
    <source>
        <dbReference type="RefSeq" id="XP_025052073.1"/>
    </source>
</evidence>
<proteinExistence type="predicted"/>
<feature type="chain" id="PRO_5017976673" description="Platelet endothelial cell adhesion molecule" evidence="18">
    <location>
        <begin position="18"/>
        <end position="849"/>
    </location>
</feature>
<dbReference type="Pfam" id="PF13895">
    <property type="entry name" value="Ig_2"/>
    <property type="match status" value="3"/>
</dbReference>
<dbReference type="InterPro" id="IPR003599">
    <property type="entry name" value="Ig_sub"/>
</dbReference>
<comment type="subcellular location">
    <subcellularLocation>
        <location evidence="2">Cell junction</location>
    </subcellularLocation>
    <subcellularLocation>
        <location evidence="1">Cell membrane</location>
        <topology evidence="1">Single-pass type I membrane protein</topology>
    </subcellularLocation>
    <subcellularLocation>
        <location evidence="3">Membrane raft</location>
    </subcellularLocation>
</comment>
<feature type="domain" description="Ig-like" evidence="19">
    <location>
        <begin position="312"/>
        <end position="392"/>
    </location>
</feature>
<keyword evidence="9" id="KW-0130">Cell adhesion</keyword>
<dbReference type="RefSeq" id="XP_025052073.1">
    <property type="nucleotide sequence ID" value="XM_025196288.1"/>
</dbReference>
<evidence type="ECO:0000256" key="17">
    <source>
        <dbReference type="SAM" id="Phobius"/>
    </source>
</evidence>
<keyword evidence="6 17" id="KW-0812">Transmembrane</keyword>
<evidence type="ECO:0000313" key="20">
    <source>
        <dbReference type="Proteomes" id="UP000189705"/>
    </source>
</evidence>
<dbReference type="GO" id="GO:0070161">
    <property type="term" value="C:anchoring junction"/>
    <property type="evidence" value="ECO:0007669"/>
    <property type="project" value="UniProtKB-SubCell"/>
</dbReference>
<dbReference type="GO" id="GO:0004888">
    <property type="term" value="F:transmembrane signaling receptor activity"/>
    <property type="evidence" value="ECO:0007669"/>
    <property type="project" value="TreeGrafter"/>
</dbReference>
<dbReference type="GeneID" id="102379748"/>
<dbReference type="Gene3D" id="2.60.40.10">
    <property type="entry name" value="Immunoglobulins"/>
    <property type="match status" value="6"/>
</dbReference>
<dbReference type="InterPro" id="IPR036179">
    <property type="entry name" value="Ig-like_dom_sf"/>
</dbReference>
<keyword evidence="12 17" id="KW-0472">Membrane</keyword>
<organism evidence="20 21">
    <name type="scientific">Alligator sinensis</name>
    <name type="common">Chinese alligator</name>
    <dbReference type="NCBI Taxonomy" id="38654"/>
    <lineage>
        <taxon>Eukaryota</taxon>
        <taxon>Metazoa</taxon>
        <taxon>Chordata</taxon>
        <taxon>Craniata</taxon>
        <taxon>Vertebrata</taxon>
        <taxon>Euteleostomi</taxon>
        <taxon>Archelosauria</taxon>
        <taxon>Archosauria</taxon>
        <taxon>Crocodylia</taxon>
        <taxon>Alligatoridae</taxon>
        <taxon>Alligatorinae</taxon>
        <taxon>Alligator</taxon>
    </lineage>
</organism>
<keyword evidence="13" id="KW-1015">Disulfide bond</keyword>
<evidence type="ECO:0000256" key="2">
    <source>
        <dbReference type="ARBA" id="ARBA00004282"/>
    </source>
</evidence>
<evidence type="ECO:0000256" key="9">
    <source>
        <dbReference type="ARBA" id="ARBA00022889"/>
    </source>
</evidence>
<keyword evidence="15" id="KW-0393">Immunoglobulin domain</keyword>
<dbReference type="GO" id="GO:0009897">
    <property type="term" value="C:external side of plasma membrane"/>
    <property type="evidence" value="ECO:0007669"/>
    <property type="project" value="TreeGrafter"/>
</dbReference>
<dbReference type="InterPro" id="IPR013783">
    <property type="entry name" value="Ig-like_fold"/>
</dbReference>
<dbReference type="InterPro" id="IPR050488">
    <property type="entry name" value="Ig_Fc_receptor"/>
</dbReference>
<evidence type="ECO:0000256" key="3">
    <source>
        <dbReference type="ARBA" id="ARBA00004285"/>
    </source>
</evidence>
<evidence type="ECO:0000256" key="7">
    <source>
        <dbReference type="ARBA" id="ARBA00022729"/>
    </source>
</evidence>
<reference evidence="21" key="1">
    <citation type="submission" date="2025-08" db="UniProtKB">
        <authorList>
            <consortium name="RefSeq"/>
        </authorList>
    </citation>
    <scope>IDENTIFICATION</scope>
</reference>
<dbReference type="PANTHER" id="PTHR11481:SF5">
    <property type="entry name" value="PLATELET ENDOTHELIAL CELL ADHESION MOLECULE"/>
    <property type="match status" value="1"/>
</dbReference>
<name>A0A3Q0G1W6_ALLSI</name>
<sequence>MCLALLVILLHCSSLKAREVFTINKVEIRADPSLQVPNGDALTILCIADISKSGNFMIEHHFTFFKDGRILSDITSLQNRTEYKIPAARFADTGEYVCMVKAKEKKKKSEVMLVKVTGLPKPKLTALKNMVTEGEELVLKCEVPEEAPPLTFTFQKLLTPGGPVTRTKKELEKNFTTIEIPVEPGDKILRFQCIASVYSAHGMQESAPSDVELVTVVEPFSTPALVIEPSLNVTEGDNVKLVCRVVVRNYDIEIIIQKDKVILNSTRGQNTLTYFTKVSMQDNGNYTCKVELGSVSKEKTVNMVVTELFSKPELIHSAKMIDEGDWLQLQCKVKGLLPVTKISIKTRYLGKDNLLNDSSSFITKAHVNNTATYICTAEINGIIKESDPVKINVYAPVSIPQLWIVPSVRDVILGRAIRFQCQSMYGTPPITYKFFRGNKTVNSSQIFNKLPAEFRDKPTEVGVEQYSCEASNHHSHIRKRSRELNITVIAPVGKVNLISVPKREVEDGKGISFRCYVETGSLPINFKLLKQNNRKPISEDTKMDTEVIWYKETWSKQDSGEYFCEASNPTNIVQRSDVISINVILASWQKVLIALFVLVIIVILGCGGCCWYLWKKRKAKHPSIEMSGSAGVTNSAGVKLEPRQNSDGQYYPGYMDDSENHMKATDENKGPEHEITEVEYTEVEVSTPDPHRAPVQKGTEPVYSEIRKANNDSGENRYSSEIRSNTVRLQSSVKLTICGSNFVHDPLVNSLKTKPICKRKSICRENKRLNALNEGLLSSAKLREAKSLPFRVHRFLVAGLKCASKINIVEKLKVVLMPLRIASSNINCWEKNTKPNPRWKMLHLFQKTL</sequence>
<feature type="signal peptide" evidence="18">
    <location>
        <begin position="1"/>
        <end position="17"/>
    </location>
</feature>
<dbReference type="InterPro" id="IPR007110">
    <property type="entry name" value="Ig-like_dom"/>
</dbReference>
<keyword evidence="7 18" id="KW-0732">Signal</keyword>
<evidence type="ECO:0000256" key="1">
    <source>
        <dbReference type="ARBA" id="ARBA00004251"/>
    </source>
</evidence>
<evidence type="ECO:0000256" key="10">
    <source>
        <dbReference type="ARBA" id="ARBA00022949"/>
    </source>
</evidence>
<dbReference type="PROSITE" id="PS50835">
    <property type="entry name" value="IG_LIKE"/>
    <property type="match status" value="5"/>
</dbReference>
<keyword evidence="5" id="KW-0597">Phosphoprotein</keyword>
<dbReference type="GO" id="GO:0006955">
    <property type="term" value="P:immune response"/>
    <property type="evidence" value="ECO:0007669"/>
    <property type="project" value="TreeGrafter"/>
</dbReference>
<dbReference type="GO" id="GO:0098742">
    <property type="term" value="P:cell-cell adhesion via plasma-membrane adhesion molecules"/>
    <property type="evidence" value="ECO:0007669"/>
    <property type="project" value="TreeGrafter"/>
</dbReference>
<evidence type="ECO:0000256" key="12">
    <source>
        <dbReference type="ARBA" id="ARBA00023136"/>
    </source>
</evidence>
<evidence type="ECO:0000256" key="6">
    <source>
        <dbReference type="ARBA" id="ARBA00022692"/>
    </source>
</evidence>
<dbReference type="GO" id="GO:0007166">
    <property type="term" value="P:cell surface receptor signaling pathway"/>
    <property type="evidence" value="ECO:0007669"/>
    <property type="project" value="TreeGrafter"/>
</dbReference>
<evidence type="ECO:0000256" key="4">
    <source>
        <dbReference type="ARBA" id="ARBA00022475"/>
    </source>
</evidence>
<evidence type="ECO:0000256" key="15">
    <source>
        <dbReference type="ARBA" id="ARBA00023319"/>
    </source>
</evidence>
<dbReference type="STRING" id="38654.A0A3Q0G1W6"/>
<dbReference type="AlphaFoldDB" id="A0A3Q0G1W6"/>
<dbReference type="Proteomes" id="UP000189705">
    <property type="component" value="Unplaced"/>
</dbReference>
<evidence type="ECO:0000256" key="8">
    <source>
        <dbReference type="ARBA" id="ARBA00022737"/>
    </source>
</evidence>
<dbReference type="CTD" id="5175"/>
<dbReference type="SUPFAM" id="SSF48726">
    <property type="entry name" value="Immunoglobulin"/>
    <property type="match status" value="5"/>
</dbReference>
<keyword evidence="4" id="KW-1003">Cell membrane</keyword>
<gene>
    <name evidence="21" type="primary">PECAM1</name>
</gene>
<evidence type="ECO:0000256" key="18">
    <source>
        <dbReference type="SAM" id="SignalP"/>
    </source>
</evidence>
<evidence type="ECO:0000256" key="14">
    <source>
        <dbReference type="ARBA" id="ARBA00023180"/>
    </source>
</evidence>
<keyword evidence="20" id="KW-1185">Reference proteome</keyword>
<evidence type="ECO:0000256" key="16">
    <source>
        <dbReference type="ARBA" id="ARBA00049765"/>
    </source>
</evidence>
<feature type="domain" description="Ig-like" evidence="19">
    <location>
        <begin position="223"/>
        <end position="302"/>
    </location>
</feature>
<keyword evidence="14" id="KW-0325">Glycoprotein</keyword>
<dbReference type="GO" id="GO:0045121">
    <property type="term" value="C:membrane raft"/>
    <property type="evidence" value="ECO:0007669"/>
    <property type="project" value="UniProtKB-SubCell"/>
</dbReference>
<feature type="domain" description="Ig-like" evidence="19">
    <location>
        <begin position="400"/>
        <end position="485"/>
    </location>
</feature>